<name>A0A4Y6V0H2_SACBS</name>
<dbReference type="SUPFAM" id="SSF56209">
    <property type="entry name" value="Nitrile hydratase alpha chain"/>
    <property type="match status" value="1"/>
</dbReference>
<sequence>MTSSTSEALVRNQVIQKAWAEPEFRARLLEDPKAALREAFGIELPEHVRLNAVEESANEFYLVIPPPPSVVIPQAERIVMEPAAMWGSGV</sequence>
<dbReference type="NCBIfam" id="TIGR03793">
    <property type="entry name" value="leader_NHLP"/>
    <property type="match status" value="1"/>
</dbReference>
<dbReference type="Proteomes" id="UP000316968">
    <property type="component" value="Chromosome"/>
</dbReference>
<reference evidence="1 2" key="1">
    <citation type="submission" date="2019-06" db="EMBL/GenBank/DDBJ databases">
        <title>Saccharibacillus brassicae sp. nov., an endophytic bacterium isolated from Chinese cabbage seeds (Brassica pekinensis).</title>
        <authorList>
            <person name="Jiang L."/>
            <person name="Lee J."/>
            <person name="Kim S.W."/>
        </authorList>
    </citation>
    <scope>NUCLEOTIDE SEQUENCE [LARGE SCALE GENOMIC DNA]</scope>
    <source>
        <strain evidence="2">KCTC 43072 / ATSA2</strain>
    </source>
</reference>
<dbReference type="InterPro" id="IPR036648">
    <property type="entry name" value="CN_Hdrase_a/SCN_Hdrase_g_sf"/>
</dbReference>
<accession>A0A4Y6V0H2</accession>
<dbReference type="GO" id="GO:0003824">
    <property type="term" value="F:catalytic activity"/>
    <property type="evidence" value="ECO:0007669"/>
    <property type="project" value="InterPro"/>
</dbReference>
<organism evidence="1 2">
    <name type="scientific">Saccharibacillus brassicae</name>
    <dbReference type="NCBI Taxonomy" id="2583377"/>
    <lineage>
        <taxon>Bacteria</taxon>
        <taxon>Bacillati</taxon>
        <taxon>Bacillota</taxon>
        <taxon>Bacilli</taxon>
        <taxon>Bacillales</taxon>
        <taxon>Paenibacillaceae</taxon>
        <taxon>Saccharibacillus</taxon>
    </lineage>
</organism>
<dbReference type="OrthoDB" id="1371078at2"/>
<dbReference type="AlphaFoldDB" id="A0A4Y6V0H2"/>
<keyword evidence="2" id="KW-1185">Reference proteome</keyword>
<protein>
    <submittedName>
        <fullName evidence="1">NHLP leader peptide family natural product</fullName>
    </submittedName>
</protein>
<dbReference type="InterPro" id="IPR022513">
    <property type="entry name" value="TOMM_pelo"/>
</dbReference>
<dbReference type="KEGG" id="saca:FFV09_16200"/>
<proteinExistence type="predicted"/>
<dbReference type="RefSeq" id="WP_141448794.1">
    <property type="nucleotide sequence ID" value="NZ_CP041217.1"/>
</dbReference>
<dbReference type="GO" id="GO:0046914">
    <property type="term" value="F:transition metal ion binding"/>
    <property type="evidence" value="ECO:0007669"/>
    <property type="project" value="InterPro"/>
</dbReference>
<evidence type="ECO:0000313" key="1">
    <source>
        <dbReference type="EMBL" id="QDH22250.1"/>
    </source>
</evidence>
<dbReference type="Gene3D" id="3.90.330.10">
    <property type="entry name" value="Nitrile hydratase alpha /Thiocyanate hydrolase gamma"/>
    <property type="match status" value="1"/>
</dbReference>
<gene>
    <name evidence="1" type="ORF">FFV09_16200</name>
</gene>
<evidence type="ECO:0000313" key="2">
    <source>
        <dbReference type="Proteomes" id="UP000316968"/>
    </source>
</evidence>
<dbReference type="EMBL" id="CP041217">
    <property type="protein sequence ID" value="QDH22250.1"/>
    <property type="molecule type" value="Genomic_DNA"/>
</dbReference>